<dbReference type="InterPro" id="IPR036890">
    <property type="entry name" value="HATPase_C_sf"/>
</dbReference>
<feature type="transmembrane region" description="Helical" evidence="5">
    <location>
        <begin position="122"/>
        <end position="142"/>
    </location>
</feature>
<name>A0A4R8WJB6_9MICO</name>
<feature type="compositionally biased region" description="Low complexity" evidence="4">
    <location>
        <begin position="458"/>
        <end position="475"/>
    </location>
</feature>
<keyword evidence="2" id="KW-0418">Kinase</keyword>
<keyword evidence="7" id="KW-0547">Nucleotide-binding</keyword>
<evidence type="ECO:0000256" key="1">
    <source>
        <dbReference type="ARBA" id="ARBA00022679"/>
    </source>
</evidence>
<keyword evidence="5" id="KW-0812">Transmembrane</keyword>
<feature type="transmembrane region" description="Helical" evidence="5">
    <location>
        <begin position="148"/>
        <end position="167"/>
    </location>
</feature>
<comment type="caution">
    <text evidence="7">The sequence shown here is derived from an EMBL/GenBank/DDBJ whole genome shotgun (WGS) entry which is preliminary data.</text>
</comment>
<dbReference type="SUPFAM" id="SSF55874">
    <property type="entry name" value="ATPase domain of HSP90 chaperone/DNA topoisomerase II/histidine kinase"/>
    <property type="match status" value="1"/>
</dbReference>
<dbReference type="EMBL" id="SOFM01000005">
    <property type="protein sequence ID" value="TFC07682.1"/>
    <property type="molecule type" value="Genomic_DNA"/>
</dbReference>
<evidence type="ECO:0000259" key="6">
    <source>
        <dbReference type="Pfam" id="PF04024"/>
    </source>
</evidence>
<feature type="region of interest" description="Disordered" evidence="4">
    <location>
        <begin position="299"/>
        <end position="318"/>
    </location>
</feature>
<gene>
    <name evidence="7" type="ORF">E3O32_01160</name>
</gene>
<keyword evidence="8" id="KW-1185">Reference proteome</keyword>
<dbReference type="GO" id="GO:0005524">
    <property type="term" value="F:ATP binding"/>
    <property type="evidence" value="ECO:0007669"/>
    <property type="project" value="UniProtKB-KW"/>
</dbReference>
<feature type="region of interest" description="Disordered" evidence="4">
    <location>
        <begin position="454"/>
        <end position="488"/>
    </location>
</feature>
<evidence type="ECO:0000256" key="5">
    <source>
        <dbReference type="SAM" id="Phobius"/>
    </source>
</evidence>
<feature type="transmembrane region" description="Helical" evidence="5">
    <location>
        <begin position="36"/>
        <end position="55"/>
    </location>
</feature>
<organism evidence="7 8">
    <name type="scientific">Cryobacterium mannosilyticum</name>
    <dbReference type="NCBI Taxonomy" id="1259190"/>
    <lineage>
        <taxon>Bacteria</taxon>
        <taxon>Bacillati</taxon>
        <taxon>Actinomycetota</taxon>
        <taxon>Actinomycetes</taxon>
        <taxon>Micrococcales</taxon>
        <taxon>Microbacteriaceae</taxon>
        <taxon>Cryobacterium</taxon>
    </lineage>
</organism>
<protein>
    <submittedName>
        <fullName evidence="7">ATP-binding protein</fullName>
    </submittedName>
</protein>
<dbReference type="PANTHER" id="PTHR24421:SF61">
    <property type="entry name" value="OXYGEN SENSOR HISTIDINE KINASE NREB"/>
    <property type="match status" value="1"/>
</dbReference>
<sequence>MRTERMTRPRQRLVAGVCAGFAEHTGLPVTAVRVGTVLLSLAGGAGALLYAWLWVTIPDTPPRSGALPKASLARPAAAPGRVGGLSVPDRGGPLVDGQVSGGAASVGSADATAARAAPVTEIFLGLALLAAGTALAASRLGLNVPLAVVIPGIVVLAGVALAWRQFADIRVGARSDSSALLVRALGALLLVAVGILLFFVTGDQQGGWTVVVASVSVLLGVIVVIAPWLVRLSRDLADERSERIRESERAEIAAHLHDSVLQTLALIQQKAGPHSDAARLARAQERELREWLFTGVHGAGARGARPADPADTSGTFAPAEAPIDLPAALRRIVGEIEADFPVQFEVVTVGTAPAVVPDALIAAAREAMLNAAWHAGGTVSVYLETNKVGSTLSVTDRGPGFRLADIPSDRHGVRESIIGRMNRIGGSAAVRPGPGGSGTEILLSLPLGGTATSAPPIGVGAATANAGAPSAATAGAGTGAEEQGHDEQ</sequence>
<dbReference type="GO" id="GO:0016301">
    <property type="term" value="F:kinase activity"/>
    <property type="evidence" value="ECO:0007669"/>
    <property type="project" value="UniProtKB-KW"/>
</dbReference>
<evidence type="ECO:0000313" key="7">
    <source>
        <dbReference type="EMBL" id="TFC07682.1"/>
    </source>
</evidence>
<feature type="compositionally biased region" description="Low complexity" evidence="4">
    <location>
        <begin position="302"/>
        <end position="311"/>
    </location>
</feature>
<dbReference type="Gene3D" id="3.30.565.10">
    <property type="entry name" value="Histidine kinase-like ATPase, C-terminal domain"/>
    <property type="match status" value="1"/>
</dbReference>
<keyword evidence="5" id="KW-0472">Membrane</keyword>
<feature type="domain" description="Phage shock protein PspC N-terminal" evidence="6">
    <location>
        <begin position="5"/>
        <end position="59"/>
    </location>
</feature>
<dbReference type="AlphaFoldDB" id="A0A4R8WJB6"/>
<dbReference type="Proteomes" id="UP000297643">
    <property type="component" value="Unassembled WGS sequence"/>
</dbReference>
<evidence type="ECO:0000256" key="3">
    <source>
        <dbReference type="ARBA" id="ARBA00023012"/>
    </source>
</evidence>
<dbReference type="PANTHER" id="PTHR24421">
    <property type="entry name" value="NITRATE/NITRITE SENSOR PROTEIN NARX-RELATED"/>
    <property type="match status" value="1"/>
</dbReference>
<dbReference type="InterPro" id="IPR007168">
    <property type="entry name" value="Phageshock_PspC_N"/>
</dbReference>
<keyword evidence="1" id="KW-0808">Transferase</keyword>
<evidence type="ECO:0000256" key="4">
    <source>
        <dbReference type="SAM" id="MobiDB-lite"/>
    </source>
</evidence>
<evidence type="ECO:0000313" key="8">
    <source>
        <dbReference type="Proteomes" id="UP000297643"/>
    </source>
</evidence>
<feature type="transmembrane region" description="Helical" evidence="5">
    <location>
        <begin position="206"/>
        <end position="230"/>
    </location>
</feature>
<feature type="transmembrane region" description="Helical" evidence="5">
    <location>
        <begin position="179"/>
        <end position="200"/>
    </location>
</feature>
<keyword evidence="5" id="KW-1133">Transmembrane helix</keyword>
<reference evidence="7 8" key="1">
    <citation type="submission" date="2019-03" db="EMBL/GenBank/DDBJ databases">
        <title>Genomics of glacier-inhabiting Cryobacterium strains.</title>
        <authorList>
            <person name="Liu Q."/>
            <person name="Xin Y.-H."/>
        </authorList>
    </citation>
    <scope>NUCLEOTIDE SEQUENCE [LARGE SCALE GENOMIC DNA]</scope>
    <source>
        <strain evidence="7 8">RHLT2-21</strain>
    </source>
</reference>
<dbReference type="GO" id="GO:0000160">
    <property type="term" value="P:phosphorelay signal transduction system"/>
    <property type="evidence" value="ECO:0007669"/>
    <property type="project" value="UniProtKB-KW"/>
</dbReference>
<accession>A0A4R8WJB6</accession>
<evidence type="ECO:0000256" key="2">
    <source>
        <dbReference type="ARBA" id="ARBA00022777"/>
    </source>
</evidence>
<dbReference type="InterPro" id="IPR050482">
    <property type="entry name" value="Sensor_HK_TwoCompSys"/>
</dbReference>
<keyword evidence="3" id="KW-0902">Two-component regulatory system</keyword>
<keyword evidence="7" id="KW-0067">ATP-binding</keyword>
<proteinExistence type="predicted"/>
<dbReference type="Pfam" id="PF04024">
    <property type="entry name" value="PspC"/>
    <property type="match status" value="1"/>
</dbReference>